<evidence type="ECO:0000313" key="1">
    <source>
        <dbReference type="EMBL" id="QOK22361.1"/>
    </source>
</evidence>
<accession>A0A7L9IYA8</accession>
<dbReference type="EMBL" id="CP062789">
    <property type="protein sequence ID" value="QOK22361.1"/>
    <property type="molecule type" value="Genomic_DNA"/>
</dbReference>
<dbReference type="AlphaFoldDB" id="A0A7L9IYA8"/>
<sequence>MGQRRDLHRLSTRTASAEMSVDELVRLAMTEGDVVAQLVGGVARLQQVQHAKSLLAQIEDPSELRRVLSHETREGDL</sequence>
<reference evidence="1 2" key="1">
    <citation type="submission" date="2020-10" db="EMBL/GenBank/DDBJ databases">
        <title>Janibacter indicus TT2 genome sequence.</title>
        <authorList>
            <person name="Lee K."/>
            <person name="Ganzorig M."/>
        </authorList>
    </citation>
    <scope>NUCLEOTIDE SEQUENCE [LARGE SCALE GENOMIC DNA]</scope>
    <source>
        <strain evidence="1 2">TT2</strain>
    </source>
</reference>
<organism evidence="1 2">
    <name type="scientific">Janibacter indicus</name>
    <dbReference type="NCBI Taxonomy" id="857417"/>
    <lineage>
        <taxon>Bacteria</taxon>
        <taxon>Bacillati</taxon>
        <taxon>Actinomycetota</taxon>
        <taxon>Actinomycetes</taxon>
        <taxon>Micrococcales</taxon>
        <taxon>Intrasporangiaceae</taxon>
        <taxon>Janibacter</taxon>
    </lineage>
</organism>
<proteinExistence type="predicted"/>
<dbReference type="Proteomes" id="UP000593998">
    <property type="component" value="Chromosome"/>
</dbReference>
<protein>
    <submittedName>
        <fullName evidence="1">Uncharacterized protein</fullName>
    </submittedName>
</protein>
<evidence type="ECO:0000313" key="2">
    <source>
        <dbReference type="Proteomes" id="UP000593998"/>
    </source>
</evidence>
<dbReference type="RefSeq" id="WP_192910874.1">
    <property type="nucleotide sequence ID" value="NZ_CP062789.1"/>
</dbReference>
<gene>
    <name evidence="1" type="ORF">IGS73_14920</name>
</gene>
<name>A0A7L9IYA8_9MICO</name>